<dbReference type="Gene3D" id="3.40.50.300">
    <property type="entry name" value="P-loop containing nucleotide triphosphate hydrolases"/>
    <property type="match status" value="1"/>
</dbReference>
<dbReference type="Gene3D" id="3.30.420.240">
    <property type="match status" value="1"/>
</dbReference>
<dbReference type="InterPro" id="IPR027417">
    <property type="entry name" value="P-loop_NTPase"/>
</dbReference>
<evidence type="ECO:0000256" key="1">
    <source>
        <dbReference type="ARBA" id="ARBA00022612"/>
    </source>
</evidence>
<dbReference type="AlphaFoldDB" id="A0A840SW52"/>
<dbReference type="Pfam" id="PF17289">
    <property type="entry name" value="Terminase_6C"/>
    <property type="match status" value="1"/>
</dbReference>
<keyword evidence="1" id="KW-1188">Viral release from host cell</keyword>
<name>A0A840SW52_9RHOB</name>
<evidence type="ECO:0000259" key="2">
    <source>
        <dbReference type="Pfam" id="PF17289"/>
    </source>
</evidence>
<protein>
    <submittedName>
        <fullName evidence="3">Phage terminase large subunit-like protein</fullName>
    </submittedName>
</protein>
<evidence type="ECO:0000313" key="4">
    <source>
        <dbReference type="Proteomes" id="UP000549457"/>
    </source>
</evidence>
<dbReference type="Pfam" id="PF03237">
    <property type="entry name" value="Terminase_6N"/>
    <property type="match status" value="1"/>
</dbReference>
<sequence>MPKGELAAFLNGLSPNALLSLPWLFEHWAIEGHQLPPEGDWTTWVILGGRGAGKTRAGSEWIRAMVEGGKPGDPGRMSRVALVGDTIDDAREVMVFGPSGILACSPPDRRPDWQASRKRLVWPNGAVAQVFSASNPESLRGPQFDGAWCDEVGKWKKAESTWDMLQLGLRLGEQPRALVTTTPKTTAFLQSLVAAKGTVLTRASTAANRMHLAKGFLETVLGRFAGSRVERQELDGEFVTDVDGALWTWDMIEATRVPSEGESDRIIVAVDPSMTKDGDICGIVVVGVRQQGTPHHWTAEVIADHSLPASPRDWVDRAIAVYHEYGADRMVAEVNQGGDMVATMVRGTDPSVRIASVRATKAKSVRAEPVALLYEQGRVRHRHVFRALEDQMTAMTVKGFRGKGSPDRVDALVWALTELIVWPAHEWRAGGPAIRAL</sequence>
<evidence type="ECO:0000313" key="3">
    <source>
        <dbReference type="EMBL" id="MBB5223483.1"/>
    </source>
</evidence>
<organism evidence="3 4">
    <name type="scientific">Amaricoccus macauensis</name>
    <dbReference type="NCBI Taxonomy" id="57001"/>
    <lineage>
        <taxon>Bacteria</taxon>
        <taxon>Pseudomonadati</taxon>
        <taxon>Pseudomonadota</taxon>
        <taxon>Alphaproteobacteria</taxon>
        <taxon>Rhodobacterales</taxon>
        <taxon>Paracoccaceae</taxon>
        <taxon>Amaricoccus</taxon>
    </lineage>
</organism>
<dbReference type="Proteomes" id="UP000549457">
    <property type="component" value="Unassembled WGS sequence"/>
</dbReference>
<accession>A0A840SW52</accession>
<gene>
    <name evidence="3" type="ORF">HNP73_003430</name>
</gene>
<dbReference type="InterPro" id="IPR035421">
    <property type="entry name" value="Terminase_6C"/>
</dbReference>
<reference evidence="3 4" key="1">
    <citation type="submission" date="2020-08" db="EMBL/GenBank/DDBJ databases">
        <title>Genomic Encyclopedia of Type Strains, Phase IV (KMG-IV): sequencing the most valuable type-strain genomes for metagenomic binning, comparative biology and taxonomic classification.</title>
        <authorList>
            <person name="Goeker M."/>
        </authorList>
    </citation>
    <scope>NUCLEOTIDE SEQUENCE [LARGE SCALE GENOMIC DNA]</scope>
    <source>
        <strain evidence="3 4">DSM 101730</strain>
    </source>
</reference>
<feature type="domain" description="Terminase large subunit gp17-like C-terminal" evidence="2">
    <location>
        <begin position="269"/>
        <end position="417"/>
    </location>
</feature>
<keyword evidence="4" id="KW-1185">Reference proteome</keyword>
<comment type="caution">
    <text evidence="3">The sequence shown here is derived from an EMBL/GenBank/DDBJ whole genome shotgun (WGS) entry which is preliminary data.</text>
</comment>
<dbReference type="RefSeq" id="WP_246399870.1">
    <property type="nucleotide sequence ID" value="NZ_JACHFM010000003.1"/>
</dbReference>
<proteinExistence type="predicted"/>
<dbReference type="EMBL" id="JACHFM010000003">
    <property type="protein sequence ID" value="MBB5223483.1"/>
    <property type="molecule type" value="Genomic_DNA"/>
</dbReference>